<accession>A0AAE0Z9R1</accession>
<name>A0AAE0Z9R1_9GAST</name>
<dbReference type="Proteomes" id="UP001283361">
    <property type="component" value="Unassembled WGS sequence"/>
</dbReference>
<evidence type="ECO:0000313" key="2">
    <source>
        <dbReference type="Proteomes" id="UP001283361"/>
    </source>
</evidence>
<gene>
    <name evidence="1" type="ORF">RRG08_008486</name>
</gene>
<dbReference type="EMBL" id="JAWDGP010004422">
    <property type="protein sequence ID" value="KAK3764606.1"/>
    <property type="molecule type" value="Genomic_DNA"/>
</dbReference>
<comment type="caution">
    <text evidence="1">The sequence shown here is derived from an EMBL/GenBank/DDBJ whole genome shotgun (WGS) entry which is preliminary data.</text>
</comment>
<evidence type="ECO:0000313" key="1">
    <source>
        <dbReference type="EMBL" id="KAK3764606.1"/>
    </source>
</evidence>
<keyword evidence="2" id="KW-1185">Reference proteome</keyword>
<sequence>MRQNSSDKTYKARLQRKIILCPVGENSTVLSVLSAKTIPAGNYRAKNSAPSVATSAGTTCVHSRQTPPREVNRVAKLSRCLPNLMLTFTSSILDCKAISSAAHVCFVTFLLTATTGAVCPCCVYCLRTTWGAYVPLIIRLAGVLRGCPKCKIIGTPRWLL</sequence>
<proteinExistence type="predicted"/>
<reference evidence="1" key="1">
    <citation type="journal article" date="2023" name="G3 (Bethesda)">
        <title>A reference genome for the long-term kleptoplast-retaining sea slug Elysia crispata morphotype clarki.</title>
        <authorList>
            <person name="Eastman K.E."/>
            <person name="Pendleton A.L."/>
            <person name="Shaikh M.A."/>
            <person name="Suttiyut T."/>
            <person name="Ogas R."/>
            <person name="Tomko P."/>
            <person name="Gavelis G."/>
            <person name="Widhalm J.R."/>
            <person name="Wisecaver J.H."/>
        </authorList>
    </citation>
    <scope>NUCLEOTIDE SEQUENCE</scope>
    <source>
        <strain evidence="1">ECLA1</strain>
    </source>
</reference>
<protein>
    <submittedName>
        <fullName evidence="1">Uncharacterized protein</fullName>
    </submittedName>
</protein>
<organism evidence="1 2">
    <name type="scientific">Elysia crispata</name>
    <name type="common">lettuce slug</name>
    <dbReference type="NCBI Taxonomy" id="231223"/>
    <lineage>
        <taxon>Eukaryota</taxon>
        <taxon>Metazoa</taxon>
        <taxon>Spiralia</taxon>
        <taxon>Lophotrochozoa</taxon>
        <taxon>Mollusca</taxon>
        <taxon>Gastropoda</taxon>
        <taxon>Heterobranchia</taxon>
        <taxon>Euthyneura</taxon>
        <taxon>Panpulmonata</taxon>
        <taxon>Sacoglossa</taxon>
        <taxon>Placobranchoidea</taxon>
        <taxon>Plakobranchidae</taxon>
        <taxon>Elysia</taxon>
    </lineage>
</organism>
<dbReference type="AlphaFoldDB" id="A0AAE0Z9R1"/>